<keyword evidence="2" id="KW-0812">Transmembrane</keyword>
<feature type="compositionally biased region" description="Basic and acidic residues" evidence="1">
    <location>
        <begin position="342"/>
        <end position="368"/>
    </location>
</feature>
<feature type="compositionally biased region" description="Polar residues" evidence="1">
    <location>
        <begin position="369"/>
        <end position="379"/>
    </location>
</feature>
<reference evidence="4" key="1">
    <citation type="submission" date="2021-01" db="EMBL/GenBank/DDBJ databases">
        <authorList>
            <person name="Corre E."/>
            <person name="Pelletier E."/>
            <person name="Niang G."/>
            <person name="Scheremetjew M."/>
            <person name="Finn R."/>
            <person name="Kale V."/>
            <person name="Holt S."/>
            <person name="Cochrane G."/>
            <person name="Meng A."/>
            <person name="Brown T."/>
            <person name="Cohen L."/>
        </authorList>
    </citation>
    <scope>NUCLEOTIDE SEQUENCE</scope>
    <source>
        <strain evidence="4">CCMP1243</strain>
    </source>
</reference>
<protein>
    <submittedName>
        <fullName evidence="4">Uncharacterized protein</fullName>
    </submittedName>
</protein>
<keyword evidence="2" id="KW-1133">Transmembrane helix</keyword>
<gene>
    <name evidence="3" type="ORF">RMAR1173_LOCUS8878</name>
    <name evidence="4" type="ORF">RMAR1173_LOCUS8880</name>
</gene>
<feature type="transmembrane region" description="Helical" evidence="2">
    <location>
        <begin position="264"/>
        <end position="284"/>
    </location>
</feature>
<sequence length="379" mass="42865">MCDHAEDLDDGELSSNGCYKACELQRGCNFPRIRPLNEFDDGLSFFPGEDCSETIAEYINPYHDASCAVYGIISGLLAYIAFLWAFMAFQDSKAPQARQSVHYRLRIHSFICMACVINLFLSFDLKAYANRYPLVMTEFFSDLAFSFMCCMLFHMITLWVDAISLGGRTLWARRNKTIMPVICVIVTASRVSLGLAQWLAEESGEKKYVGNINVAKLLSTALAVFGYSAVGLYASIYAQVETATAAVEGDKKSIAKIRVLHQKYLLGLLLAVGLFLGYVIYQSRERVGNTERRDVPCSLSEKTVYTNQLTVISLAAVFIVLSWSGERNRGFTWYPQSEETRRAHMRDARRQQELRQRQHSKQPADDRTIQLSQVYESKA</sequence>
<feature type="region of interest" description="Disordered" evidence="1">
    <location>
        <begin position="342"/>
        <end position="379"/>
    </location>
</feature>
<evidence type="ECO:0000256" key="1">
    <source>
        <dbReference type="SAM" id="MobiDB-lite"/>
    </source>
</evidence>
<evidence type="ECO:0000313" key="3">
    <source>
        <dbReference type="EMBL" id="CAD9683210.1"/>
    </source>
</evidence>
<feature type="transmembrane region" description="Helical" evidence="2">
    <location>
        <begin position="101"/>
        <end position="123"/>
    </location>
</feature>
<proteinExistence type="predicted"/>
<feature type="transmembrane region" description="Helical" evidence="2">
    <location>
        <begin position="143"/>
        <end position="166"/>
    </location>
</feature>
<feature type="transmembrane region" description="Helical" evidence="2">
    <location>
        <begin position="68"/>
        <end position="89"/>
    </location>
</feature>
<evidence type="ECO:0000256" key="2">
    <source>
        <dbReference type="SAM" id="Phobius"/>
    </source>
</evidence>
<name>A0A6U0ZM67_9STRA</name>
<organism evidence="4">
    <name type="scientific">Rhizochromulina marina</name>
    <dbReference type="NCBI Taxonomy" id="1034831"/>
    <lineage>
        <taxon>Eukaryota</taxon>
        <taxon>Sar</taxon>
        <taxon>Stramenopiles</taxon>
        <taxon>Ochrophyta</taxon>
        <taxon>Dictyochophyceae</taxon>
        <taxon>Rhizochromulinales</taxon>
        <taxon>Rhizochromulina</taxon>
    </lineage>
</organism>
<feature type="transmembrane region" description="Helical" evidence="2">
    <location>
        <begin position="220"/>
        <end position="243"/>
    </location>
</feature>
<feature type="transmembrane region" description="Helical" evidence="2">
    <location>
        <begin position="178"/>
        <end position="200"/>
    </location>
</feature>
<evidence type="ECO:0000313" key="4">
    <source>
        <dbReference type="EMBL" id="CAD9683216.1"/>
    </source>
</evidence>
<keyword evidence="2" id="KW-0472">Membrane</keyword>
<feature type="transmembrane region" description="Helical" evidence="2">
    <location>
        <begin position="304"/>
        <end position="323"/>
    </location>
</feature>
<dbReference type="EMBL" id="HBHJ01013609">
    <property type="protein sequence ID" value="CAD9683210.1"/>
    <property type="molecule type" value="Transcribed_RNA"/>
</dbReference>
<dbReference type="EMBL" id="HBHJ01013611">
    <property type="protein sequence ID" value="CAD9683216.1"/>
    <property type="molecule type" value="Transcribed_RNA"/>
</dbReference>
<accession>A0A6U0ZM67</accession>
<dbReference type="AlphaFoldDB" id="A0A6U0ZM67"/>